<dbReference type="EMBL" id="HG806827">
    <property type="protein sequence ID" value="CDW60006.1"/>
    <property type="molecule type" value="Genomic_DNA"/>
</dbReference>
<name>A0A077ZI11_TRITR</name>
<organism evidence="1 2">
    <name type="scientific">Trichuris trichiura</name>
    <name type="common">Whipworm</name>
    <name type="synonym">Trichocephalus trichiurus</name>
    <dbReference type="NCBI Taxonomy" id="36087"/>
    <lineage>
        <taxon>Eukaryota</taxon>
        <taxon>Metazoa</taxon>
        <taxon>Ecdysozoa</taxon>
        <taxon>Nematoda</taxon>
        <taxon>Enoplea</taxon>
        <taxon>Dorylaimia</taxon>
        <taxon>Trichinellida</taxon>
        <taxon>Trichuridae</taxon>
        <taxon>Trichuris</taxon>
    </lineage>
</organism>
<dbReference type="AlphaFoldDB" id="A0A077ZI11"/>
<proteinExistence type="predicted"/>
<dbReference type="Proteomes" id="UP000030665">
    <property type="component" value="Unassembled WGS sequence"/>
</dbReference>
<evidence type="ECO:0000313" key="2">
    <source>
        <dbReference type="Proteomes" id="UP000030665"/>
    </source>
</evidence>
<accession>A0A077ZI11</accession>
<protein>
    <submittedName>
        <fullName evidence="1">Uncharacterized protein</fullName>
    </submittedName>
</protein>
<gene>
    <name evidence="1" type="ORF">TTRE_0000834801</name>
</gene>
<evidence type="ECO:0000313" key="1">
    <source>
        <dbReference type="EMBL" id="CDW60006.1"/>
    </source>
</evidence>
<reference evidence="1" key="2">
    <citation type="submission" date="2014-03" db="EMBL/GenBank/DDBJ databases">
        <title>The whipworm genome and dual-species transcriptomics of an intimate host-pathogen interaction.</title>
        <authorList>
            <person name="Foth B.J."/>
            <person name="Tsai I.J."/>
            <person name="Reid A.J."/>
            <person name="Bancroft A.J."/>
            <person name="Nichol S."/>
            <person name="Tracey A."/>
            <person name="Holroyd N."/>
            <person name="Cotton J.A."/>
            <person name="Stanley E.J."/>
            <person name="Zarowiecki M."/>
            <person name="Liu J.Z."/>
            <person name="Huckvale T."/>
            <person name="Cooper P.J."/>
            <person name="Grencis R.K."/>
            <person name="Berriman M."/>
        </authorList>
    </citation>
    <scope>NUCLEOTIDE SEQUENCE [LARGE SCALE GENOMIC DNA]</scope>
</reference>
<reference evidence="1" key="1">
    <citation type="submission" date="2014-01" db="EMBL/GenBank/DDBJ databases">
        <authorList>
            <person name="Aslett M."/>
        </authorList>
    </citation>
    <scope>NUCLEOTIDE SEQUENCE</scope>
</reference>
<sequence length="148" mass="16398">MGDAAVRSEMKKADKPVLSLESLGADWNSKTAHQKFCELLSCLRIQSKCSFSLLQEEHISPNESCIPNLNSAGIGTLESGNLTSSSSKTAFENKSSKIELHNEWQPEFVKSTEADNVESILADGNLVERLGSFSRNLTRKWVKFCEET</sequence>
<keyword evidence="2" id="KW-1185">Reference proteome</keyword>